<evidence type="ECO:0000313" key="2">
    <source>
        <dbReference type="Proteomes" id="UP000364291"/>
    </source>
</evidence>
<dbReference type="Proteomes" id="UP000364291">
    <property type="component" value="Unassembled WGS sequence"/>
</dbReference>
<accession>A0A5E5P3A6</accession>
<dbReference type="Gene3D" id="3.40.470.10">
    <property type="entry name" value="Uracil-DNA glycosylase-like domain"/>
    <property type="match status" value="1"/>
</dbReference>
<sequence length="224" mass="25830">MVSKPHFSDEVRYLPWVGDEYEHQSVRWLILGESNYEVEVHERDAVRDLIRAQFDESSGIMDNGRYPICRASERLLHGDISEVVAIRRFWQRHAYYNYVCESMSERAVRPNPKQFRESLPALNEVLCALRPDVVLVLGIQLWGALPGERDGWERGNDIAQIVMPRYAKRNLNIWTGKAVHGNIQHTFRCFPVAHPASRGFNAQDWKAWMSAAKSALPLATVNQE</sequence>
<evidence type="ECO:0000313" key="1">
    <source>
        <dbReference type="EMBL" id="VVG70755.1"/>
    </source>
</evidence>
<dbReference type="AlphaFoldDB" id="A0A5E5P3A6"/>
<evidence type="ECO:0008006" key="3">
    <source>
        <dbReference type="Google" id="ProtNLM"/>
    </source>
</evidence>
<organism evidence="1 2">
    <name type="scientific">Pandoraea apista</name>
    <dbReference type="NCBI Taxonomy" id="93218"/>
    <lineage>
        <taxon>Bacteria</taxon>
        <taxon>Pseudomonadati</taxon>
        <taxon>Pseudomonadota</taxon>
        <taxon>Betaproteobacteria</taxon>
        <taxon>Burkholderiales</taxon>
        <taxon>Burkholderiaceae</taxon>
        <taxon>Pandoraea</taxon>
    </lineage>
</organism>
<name>A0A5E5P3A6_9BURK</name>
<reference evidence="1 2" key="1">
    <citation type="submission" date="2019-08" db="EMBL/GenBank/DDBJ databases">
        <authorList>
            <person name="Peeters C."/>
        </authorList>
    </citation>
    <scope>NUCLEOTIDE SEQUENCE [LARGE SCALE GENOMIC DNA]</scope>
    <source>
        <strain evidence="1 2">LMG 18089</strain>
    </source>
</reference>
<dbReference type="InterPro" id="IPR036895">
    <property type="entry name" value="Uracil-DNA_glycosylase-like_sf"/>
</dbReference>
<protein>
    <recommendedName>
        <fullName evidence="3">Uracil-DNA glycosylase</fullName>
    </recommendedName>
</protein>
<dbReference type="EMBL" id="CABPSX010000003">
    <property type="protein sequence ID" value="VVG70755.1"/>
    <property type="molecule type" value="Genomic_DNA"/>
</dbReference>
<proteinExistence type="predicted"/>
<gene>
    <name evidence="1" type="ORF">PAP18089_01721</name>
</gene>